<dbReference type="PANTHER" id="PTHR30212:SF2">
    <property type="entry name" value="PROTEIN YIIM"/>
    <property type="match status" value="1"/>
</dbReference>
<dbReference type="Gene3D" id="2.40.33.20">
    <property type="entry name" value="PK beta-barrel domain-like"/>
    <property type="match status" value="1"/>
</dbReference>
<keyword evidence="3" id="KW-1185">Reference proteome</keyword>
<dbReference type="RefSeq" id="WP_229740693.1">
    <property type="nucleotide sequence ID" value="NZ_BMEY01000007.1"/>
</dbReference>
<comment type="caution">
    <text evidence="2">The sequence shown here is derived from an EMBL/GenBank/DDBJ whole genome shotgun (WGS) entry which is preliminary data.</text>
</comment>
<dbReference type="GO" id="GO:0030151">
    <property type="term" value="F:molybdenum ion binding"/>
    <property type="evidence" value="ECO:0007669"/>
    <property type="project" value="InterPro"/>
</dbReference>
<accession>A0A916W7M1</accession>
<evidence type="ECO:0000259" key="1">
    <source>
        <dbReference type="PROSITE" id="PS51340"/>
    </source>
</evidence>
<proteinExistence type="predicted"/>
<dbReference type="InterPro" id="IPR005302">
    <property type="entry name" value="MoCF_Sase_C"/>
</dbReference>
<name>A0A916W7M1_9BACI</name>
<reference evidence="2" key="2">
    <citation type="submission" date="2020-09" db="EMBL/GenBank/DDBJ databases">
        <authorList>
            <person name="Sun Q."/>
            <person name="Zhou Y."/>
        </authorList>
    </citation>
    <scope>NUCLEOTIDE SEQUENCE</scope>
    <source>
        <strain evidence="2">CGMCC 1.12408</strain>
    </source>
</reference>
<organism evidence="2 3">
    <name type="scientific">Ornithinibacillus halotolerans</name>
    <dbReference type="NCBI Taxonomy" id="1274357"/>
    <lineage>
        <taxon>Bacteria</taxon>
        <taxon>Bacillati</taxon>
        <taxon>Bacillota</taxon>
        <taxon>Bacilli</taxon>
        <taxon>Bacillales</taxon>
        <taxon>Bacillaceae</taxon>
        <taxon>Ornithinibacillus</taxon>
    </lineage>
</organism>
<dbReference type="InterPro" id="IPR052353">
    <property type="entry name" value="Benzoxazolinone_Detox_Enz"/>
</dbReference>
<feature type="domain" description="MOSC" evidence="1">
    <location>
        <begin position="37"/>
        <end position="172"/>
    </location>
</feature>
<dbReference type="GO" id="GO:0030170">
    <property type="term" value="F:pyridoxal phosphate binding"/>
    <property type="evidence" value="ECO:0007669"/>
    <property type="project" value="InterPro"/>
</dbReference>
<dbReference type="GO" id="GO:0003824">
    <property type="term" value="F:catalytic activity"/>
    <property type="evidence" value="ECO:0007669"/>
    <property type="project" value="InterPro"/>
</dbReference>
<dbReference type="Proteomes" id="UP000613512">
    <property type="component" value="Unassembled WGS sequence"/>
</dbReference>
<dbReference type="Pfam" id="PF03473">
    <property type="entry name" value="MOSC"/>
    <property type="match status" value="1"/>
</dbReference>
<reference evidence="2" key="1">
    <citation type="journal article" date="2014" name="Int. J. Syst. Evol. Microbiol.">
        <title>Complete genome sequence of Corynebacterium casei LMG S-19264T (=DSM 44701T), isolated from a smear-ripened cheese.</title>
        <authorList>
            <consortium name="US DOE Joint Genome Institute (JGI-PGF)"/>
            <person name="Walter F."/>
            <person name="Albersmeier A."/>
            <person name="Kalinowski J."/>
            <person name="Ruckert C."/>
        </authorList>
    </citation>
    <scope>NUCLEOTIDE SEQUENCE</scope>
    <source>
        <strain evidence="2">CGMCC 1.12408</strain>
    </source>
</reference>
<dbReference type="PANTHER" id="PTHR30212">
    <property type="entry name" value="PROTEIN YIIM"/>
    <property type="match status" value="1"/>
</dbReference>
<gene>
    <name evidence="2" type="ORF">GCM10008025_17750</name>
</gene>
<dbReference type="EMBL" id="BMEY01000007">
    <property type="protein sequence ID" value="GGA74463.1"/>
    <property type="molecule type" value="Genomic_DNA"/>
</dbReference>
<evidence type="ECO:0000313" key="2">
    <source>
        <dbReference type="EMBL" id="GGA74463.1"/>
    </source>
</evidence>
<dbReference type="Pfam" id="PF03475">
    <property type="entry name" value="YiiM_3-alpha"/>
    <property type="match status" value="1"/>
</dbReference>
<dbReference type="InterPro" id="IPR005163">
    <property type="entry name" value="Tri_helical_YiiM-like"/>
</dbReference>
<evidence type="ECO:0000313" key="3">
    <source>
        <dbReference type="Proteomes" id="UP000613512"/>
    </source>
</evidence>
<dbReference type="AlphaFoldDB" id="A0A916W7M1"/>
<dbReference type="PROSITE" id="PS51340">
    <property type="entry name" value="MOSC"/>
    <property type="match status" value="1"/>
</dbReference>
<dbReference type="InterPro" id="IPR011037">
    <property type="entry name" value="Pyrv_Knase-like_insert_dom_sf"/>
</dbReference>
<protein>
    <submittedName>
        <fullName evidence="2">MOSC domain-containing protein</fullName>
    </submittedName>
</protein>
<dbReference type="SUPFAM" id="SSF50800">
    <property type="entry name" value="PK beta-barrel domain-like"/>
    <property type="match status" value="1"/>
</dbReference>
<sequence length="236" mass="27129">MNTPFVQKLFVGKVKKVGNPNATKSMEKEWESGMFKEGTKEKVWLSTTGLVGDEVADKKNHGGPEKALFTYTVDHYDYWQNKQEIEAMHAGGFGENLAVKFMEESSVCIGDTYQLGEAVIQVSQPRRPCWKPARRFKTMDLALRIQDSGRTGWYFRVLKEGYIQKDLEFTLIERPYPEWTIANCNEVMYVKKDDLELNENLASCHLLAENWKQTLMKRLAGKESTGENRVFGPNKQ</sequence>